<dbReference type="InterPro" id="IPR050493">
    <property type="entry name" value="FAD-dep_Monooxygenase_BioMet"/>
</dbReference>
<evidence type="ECO:0000259" key="6">
    <source>
        <dbReference type="Pfam" id="PF01494"/>
    </source>
</evidence>
<keyword evidence="4" id="KW-0560">Oxidoreductase</keyword>
<gene>
    <name evidence="7" type="ORF">CEY11_22080</name>
</gene>
<evidence type="ECO:0000256" key="5">
    <source>
        <dbReference type="ARBA" id="ARBA00023033"/>
    </source>
</evidence>
<accession>A0A225M2C3</accession>
<protein>
    <submittedName>
        <fullName evidence="7">Monooxygenase</fullName>
    </submittedName>
</protein>
<dbReference type="InterPro" id="IPR002938">
    <property type="entry name" value="FAD-bd"/>
</dbReference>
<evidence type="ECO:0000313" key="8">
    <source>
        <dbReference type="Proteomes" id="UP000214603"/>
    </source>
</evidence>
<keyword evidence="5 7" id="KW-0503">Monooxygenase</keyword>
<dbReference type="SUPFAM" id="SSF54373">
    <property type="entry name" value="FAD-linked reductases, C-terminal domain"/>
    <property type="match status" value="1"/>
</dbReference>
<keyword evidence="2" id="KW-0285">Flavoprotein</keyword>
<dbReference type="OrthoDB" id="9147239at2"/>
<evidence type="ECO:0000256" key="1">
    <source>
        <dbReference type="ARBA" id="ARBA00001974"/>
    </source>
</evidence>
<dbReference type="Proteomes" id="UP000214603">
    <property type="component" value="Unassembled WGS sequence"/>
</dbReference>
<reference evidence="8" key="1">
    <citation type="submission" date="2017-06" db="EMBL/GenBank/DDBJ databases">
        <title>Herbaspirillum phytohormonus sp. nov., isolated from the root nodule of Robinia pseudoacacia in lead-zinc mine.</title>
        <authorList>
            <person name="Fan M."/>
            <person name="Lin Y."/>
        </authorList>
    </citation>
    <scope>NUCLEOTIDE SEQUENCE [LARGE SCALE GENOMIC DNA]</scope>
    <source>
        <strain evidence="8">SC-089</strain>
    </source>
</reference>
<organism evidence="7 8">
    <name type="scientific">Candidimonas nitroreducens</name>
    <dbReference type="NCBI Taxonomy" id="683354"/>
    <lineage>
        <taxon>Bacteria</taxon>
        <taxon>Pseudomonadati</taxon>
        <taxon>Pseudomonadota</taxon>
        <taxon>Betaproteobacteria</taxon>
        <taxon>Burkholderiales</taxon>
        <taxon>Alcaligenaceae</taxon>
        <taxon>Candidimonas</taxon>
    </lineage>
</organism>
<name>A0A225M2C3_9BURK</name>
<dbReference type="AlphaFoldDB" id="A0A225M2C3"/>
<dbReference type="Gene3D" id="3.50.50.60">
    <property type="entry name" value="FAD/NAD(P)-binding domain"/>
    <property type="match status" value="1"/>
</dbReference>
<dbReference type="PANTHER" id="PTHR13789">
    <property type="entry name" value="MONOOXYGENASE"/>
    <property type="match status" value="1"/>
</dbReference>
<evidence type="ECO:0000256" key="3">
    <source>
        <dbReference type="ARBA" id="ARBA00022827"/>
    </source>
</evidence>
<proteinExistence type="predicted"/>
<dbReference type="PANTHER" id="PTHR13789:SF318">
    <property type="entry name" value="GERANYLGERANYL DIPHOSPHATE REDUCTASE"/>
    <property type="match status" value="1"/>
</dbReference>
<evidence type="ECO:0000313" key="7">
    <source>
        <dbReference type="EMBL" id="OWT54842.1"/>
    </source>
</evidence>
<comment type="cofactor">
    <cofactor evidence="1">
        <name>FAD</name>
        <dbReference type="ChEBI" id="CHEBI:57692"/>
    </cofactor>
</comment>
<evidence type="ECO:0000256" key="2">
    <source>
        <dbReference type="ARBA" id="ARBA00022630"/>
    </source>
</evidence>
<dbReference type="InterPro" id="IPR036188">
    <property type="entry name" value="FAD/NAD-bd_sf"/>
</dbReference>
<dbReference type="SUPFAM" id="SSF51905">
    <property type="entry name" value="FAD/NAD(P)-binding domain"/>
    <property type="match status" value="1"/>
</dbReference>
<dbReference type="GO" id="GO:0071949">
    <property type="term" value="F:FAD binding"/>
    <property type="evidence" value="ECO:0007669"/>
    <property type="project" value="InterPro"/>
</dbReference>
<dbReference type="RefSeq" id="WP_088605590.1">
    <property type="nucleotide sequence ID" value="NZ_NJIH01000014.1"/>
</dbReference>
<dbReference type="Pfam" id="PF01494">
    <property type="entry name" value="FAD_binding_3"/>
    <property type="match status" value="1"/>
</dbReference>
<keyword evidence="8" id="KW-1185">Reference proteome</keyword>
<sequence length="401" mass="44570">MSMQYRKHVLIAGGGIGGLTAALALLRRGFDVSVFEQAKELKEIGAGVQLGPNGVRVLYELGLEEQARRLGVDAQAKEVRVWNTGKTWPLFNLGQESMSRYGVPYLMMHRADLHSMLLAATREIKPDACVVDSRVSGFEQDAHGVVLILEDGRRIRGDVLVGADGLHSATRKALFGPDSPKFTGGCCWRGIIDTESLPEHLRRPVGVNWVGPSGHVILYPVRAGRLLNFVGHIERDDWAGESWTEEGRVEDLRADYAGWHDDIQTIVGHIGIPYKWALFLREPLECWSRGRVTLLGDACHATLPYLAQGANMAIEDGMVLARALDEFDDAPEALRRYEAARKERATCIVTKSSENLGRFHNHALLDPDAADDYVASEWAPDKIRDRYEWILSYDAVHVPLA</sequence>
<evidence type="ECO:0000256" key="4">
    <source>
        <dbReference type="ARBA" id="ARBA00023002"/>
    </source>
</evidence>
<dbReference type="PRINTS" id="PR00420">
    <property type="entry name" value="RNGMNOXGNASE"/>
</dbReference>
<dbReference type="EMBL" id="NJIH01000014">
    <property type="protein sequence ID" value="OWT54842.1"/>
    <property type="molecule type" value="Genomic_DNA"/>
</dbReference>
<feature type="domain" description="FAD-binding" evidence="6">
    <location>
        <begin position="8"/>
        <end position="351"/>
    </location>
</feature>
<dbReference type="GO" id="GO:0004497">
    <property type="term" value="F:monooxygenase activity"/>
    <property type="evidence" value="ECO:0007669"/>
    <property type="project" value="UniProtKB-KW"/>
</dbReference>
<keyword evidence="3" id="KW-0274">FAD</keyword>
<comment type="caution">
    <text evidence="7">The sequence shown here is derived from an EMBL/GenBank/DDBJ whole genome shotgun (WGS) entry which is preliminary data.</text>
</comment>